<dbReference type="Proteomes" id="UP000790347">
    <property type="component" value="Unassembled WGS sequence"/>
</dbReference>
<dbReference type="PANTHER" id="PTHR23278">
    <property type="entry name" value="SIDESTEP PROTEIN"/>
    <property type="match status" value="1"/>
</dbReference>
<proteinExistence type="predicted"/>
<dbReference type="EMBL" id="ASGP02000002">
    <property type="protein sequence ID" value="KAH9522373.1"/>
    <property type="molecule type" value="Genomic_DNA"/>
</dbReference>
<dbReference type="InterPro" id="IPR007110">
    <property type="entry name" value="Ig-like_dom"/>
</dbReference>
<feature type="region of interest" description="Disordered" evidence="2">
    <location>
        <begin position="294"/>
        <end position="384"/>
    </location>
</feature>
<keyword evidence="5" id="KW-1185">Reference proteome</keyword>
<evidence type="ECO:0000256" key="2">
    <source>
        <dbReference type="SAM" id="MobiDB-lite"/>
    </source>
</evidence>
<evidence type="ECO:0000256" key="1">
    <source>
        <dbReference type="ARBA" id="ARBA00023157"/>
    </source>
</evidence>
<reference evidence="4" key="2">
    <citation type="journal article" date="2022" name="Res Sq">
        <title>Comparative Genomics Reveals Insights into the Divergent Evolution of Astigmatic Mites and Household Pest Adaptations.</title>
        <authorList>
            <person name="Xiong Q."/>
            <person name="Wan A.T.-Y."/>
            <person name="Liu X.-Y."/>
            <person name="Fung C.S.-H."/>
            <person name="Xiao X."/>
            <person name="Malainual N."/>
            <person name="Hou J."/>
            <person name="Wang L."/>
            <person name="Wang M."/>
            <person name="Yang K."/>
            <person name="Cui Y."/>
            <person name="Leung E."/>
            <person name="Nong W."/>
            <person name="Shin S.-K."/>
            <person name="Au S."/>
            <person name="Jeong K.Y."/>
            <person name="Chew F.T."/>
            <person name="Hui J."/>
            <person name="Leung T.F."/>
            <person name="Tungtrongchitr A."/>
            <person name="Zhong N."/>
            <person name="Liu Z."/>
            <person name="Tsui S."/>
        </authorList>
    </citation>
    <scope>NUCLEOTIDE SEQUENCE</scope>
    <source>
        <strain evidence="4">Derf</strain>
        <tissue evidence="4">Whole organism</tissue>
    </source>
</reference>
<keyword evidence="1" id="KW-1015">Disulfide bond</keyword>
<organism evidence="4 5">
    <name type="scientific">Dermatophagoides farinae</name>
    <name type="common">American house dust mite</name>
    <dbReference type="NCBI Taxonomy" id="6954"/>
    <lineage>
        <taxon>Eukaryota</taxon>
        <taxon>Metazoa</taxon>
        <taxon>Ecdysozoa</taxon>
        <taxon>Arthropoda</taxon>
        <taxon>Chelicerata</taxon>
        <taxon>Arachnida</taxon>
        <taxon>Acari</taxon>
        <taxon>Acariformes</taxon>
        <taxon>Sarcoptiformes</taxon>
        <taxon>Astigmata</taxon>
        <taxon>Psoroptidia</taxon>
        <taxon>Analgoidea</taxon>
        <taxon>Pyroglyphidae</taxon>
        <taxon>Dermatophagoidinae</taxon>
        <taxon>Dermatophagoides</taxon>
    </lineage>
</organism>
<evidence type="ECO:0000313" key="4">
    <source>
        <dbReference type="EMBL" id="KAH9522373.1"/>
    </source>
</evidence>
<dbReference type="PROSITE" id="PS50835">
    <property type="entry name" value="IG_LIKE"/>
    <property type="match status" value="1"/>
</dbReference>
<feature type="compositionally biased region" description="Low complexity" evidence="2">
    <location>
        <begin position="336"/>
        <end position="377"/>
    </location>
</feature>
<dbReference type="InterPro" id="IPR013162">
    <property type="entry name" value="CD80_C2-set"/>
</dbReference>
<dbReference type="InterPro" id="IPR013783">
    <property type="entry name" value="Ig-like_fold"/>
</dbReference>
<gene>
    <name evidence="4" type="ORF">DERF_005952</name>
</gene>
<reference evidence="4" key="1">
    <citation type="submission" date="2013-05" db="EMBL/GenBank/DDBJ databases">
        <authorList>
            <person name="Yim A.K.Y."/>
            <person name="Chan T.F."/>
            <person name="Ji K.M."/>
            <person name="Liu X.Y."/>
            <person name="Zhou J.W."/>
            <person name="Li R.Q."/>
            <person name="Yang K.Y."/>
            <person name="Li J."/>
            <person name="Li M."/>
            <person name="Law P.T.W."/>
            <person name="Wu Y.L."/>
            <person name="Cai Z.L."/>
            <person name="Qin H."/>
            <person name="Bao Y."/>
            <person name="Leung R.K.K."/>
            <person name="Ng P.K.S."/>
            <person name="Zou J."/>
            <person name="Zhong X.J."/>
            <person name="Ran P.X."/>
            <person name="Zhong N.S."/>
            <person name="Liu Z.G."/>
            <person name="Tsui S.K.W."/>
        </authorList>
    </citation>
    <scope>NUCLEOTIDE SEQUENCE</scope>
    <source>
        <strain evidence="4">Derf</strain>
        <tissue evidence="4">Whole organism</tissue>
    </source>
</reference>
<dbReference type="Pfam" id="PF08205">
    <property type="entry name" value="C2-set_2"/>
    <property type="match status" value="1"/>
</dbReference>
<evidence type="ECO:0000259" key="3">
    <source>
        <dbReference type="PROSITE" id="PS50835"/>
    </source>
</evidence>
<dbReference type="SUPFAM" id="SSF48726">
    <property type="entry name" value="Immunoglobulin"/>
    <property type="match status" value="1"/>
</dbReference>
<evidence type="ECO:0000313" key="5">
    <source>
        <dbReference type="Proteomes" id="UP000790347"/>
    </source>
</evidence>
<dbReference type="PANTHER" id="PTHR23278:SF19">
    <property type="entry name" value="OBSCURIN"/>
    <property type="match status" value="1"/>
</dbReference>
<dbReference type="AlphaFoldDB" id="A0A922I6V5"/>
<comment type="caution">
    <text evidence="4">The sequence shown here is derived from an EMBL/GenBank/DDBJ whole genome shotgun (WGS) entry which is preliminary data.</text>
</comment>
<name>A0A922I6V5_DERFA</name>
<feature type="domain" description="Ig-like" evidence="3">
    <location>
        <begin position="151"/>
        <end position="243"/>
    </location>
</feature>
<sequence length="463" mass="53907">MIFFFIKFYSSLGNPSPTIHWYWNNRRLDTMGMTSTIFQWQNFTLRSTSSSSMENNDSRFNVINIGLVKNQTIYDHIIIRHSSSSSLFNVTKKLPTSENNSKHRILSILFIRHIERMDQGTIIRCQSTNSPQVPQSKSLNKLFKINVNLNPTKAQIVDVRRDGMTIGSMVHATCLTWGSKPPAKIFWFIHDRPLSDISEIIFDTNMTTKSQVHFQLQSIDNGRQLTCIALRLRNSYDFEPELNLEQQQQQNDHQRPNTNKIETIIIAEILQQQQSSSYRMNSKKNSWINIEQREKLSTESQQQTKKFIKKRRKQQQQQLENQNNTQNGGDGDEDVNNIVIGNINNNHGNNMNRSKTTIDINDNSSDGDIDNNSSGNNIDDDDDGNDYQLVQNNNYHHIPRFLSSTKSMTTKTTTSITSMIHNYRFNFYVYDQITLTVECKFSVFSFRLYERKINSFFGCFFFE</sequence>
<feature type="compositionally biased region" description="Low complexity" evidence="2">
    <location>
        <begin position="315"/>
        <end position="327"/>
    </location>
</feature>
<dbReference type="InterPro" id="IPR036179">
    <property type="entry name" value="Ig-like_dom_sf"/>
</dbReference>
<accession>A0A922I6V5</accession>
<protein>
    <recommendedName>
        <fullName evidence="3">Ig-like domain-containing protein</fullName>
    </recommendedName>
</protein>
<dbReference type="Gene3D" id="2.60.40.10">
    <property type="entry name" value="Immunoglobulins"/>
    <property type="match status" value="1"/>
</dbReference>